<dbReference type="OrthoDB" id="59229at2759"/>
<keyword evidence="3" id="KW-1185">Reference proteome</keyword>
<accession>A0A166R584</accession>
<dbReference type="EMBL" id="KV417506">
    <property type="protein sequence ID" value="KZP27916.1"/>
    <property type="molecule type" value="Genomic_DNA"/>
</dbReference>
<organism evidence="2 3">
    <name type="scientific">Athelia psychrophila</name>
    <dbReference type="NCBI Taxonomy" id="1759441"/>
    <lineage>
        <taxon>Eukaryota</taxon>
        <taxon>Fungi</taxon>
        <taxon>Dikarya</taxon>
        <taxon>Basidiomycota</taxon>
        <taxon>Agaricomycotina</taxon>
        <taxon>Agaricomycetes</taxon>
        <taxon>Agaricomycetidae</taxon>
        <taxon>Atheliales</taxon>
        <taxon>Atheliaceae</taxon>
        <taxon>Athelia</taxon>
    </lineage>
</organism>
<name>A0A166R584_9AGAM</name>
<feature type="region of interest" description="Disordered" evidence="1">
    <location>
        <begin position="1"/>
        <end position="24"/>
    </location>
</feature>
<dbReference type="Gene3D" id="3.40.30.10">
    <property type="entry name" value="Glutaredoxin"/>
    <property type="match status" value="1"/>
</dbReference>
<reference evidence="2 3" key="1">
    <citation type="journal article" date="2016" name="Mol. Biol. Evol.">
        <title>Comparative Genomics of Early-Diverging Mushroom-Forming Fungi Provides Insights into the Origins of Lignocellulose Decay Capabilities.</title>
        <authorList>
            <person name="Nagy L.G."/>
            <person name="Riley R."/>
            <person name="Tritt A."/>
            <person name="Adam C."/>
            <person name="Daum C."/>
            <person name="Floudas D."/>
            <person name="Sun H."/>
            <person name="Yadav J.S."/>
            <person name="Pangilinan J."/>
            <person name="Larsson K.H."/>
            <person name="Matsuura K."/>
            <person name="Barry K."/>
            <person name="Labutti K."/>
            <person name="Kuo R."/>
            <person name="Ohm R.A."/>
            <person name="Bhattacharya S.S."/>
            <person name="Shirouzu T."/>
            <person name="Yoshinaga Y."/>
            <person name="Martin F.M."/>
            <person name="Grigoriev I.V."/>
            <person name="Hibbett D.S."/>
        </authorList>
    </citation>
    <scope>NUCLEOTIDE SEQUENCE [LARGE SCALE GENOMIC DNA]</scope>
    <source>
        <strain evidence="2 3">CBS 109695</strain>
    </source>
</reference>
<evidence type="ECO:0000313" key="2">
    <source>
        <dbReference type="EMBL" id="KZP27916.1"/>
    </source>
</evidence>
<dbReference type="AlphaFoldDB" id="A0A166R584"/>
<evidence type="ECO:0000313" key="3">
    <source>
        <dbReference type="Proteomes" id="UP000076532"/>
    </source>
</evidence>
<gene>
    <name evidence="2" type="ORF">FIBSPDRAFT_1039907</name>
</gene>
<protein>
    <submittedName>
        <fullName evidence="2">Uncharacterized protein</fullName>
    </submittedName>
</protein>
<evidence type="ECO:0000256" key="1">
    <source>
        <dbReference type="SAM" id="MobiDB-lite"/>
    </source>
</evidence>
<dbReference type="Proteomes" id="UP000076532">
    <property type="component" value="Unassembled WGS sequence"/>
</dbReference>
<proteinExistence type="predicted"/>
<sequence length="123" mass="14029">MMDVLEDALKKPYPKPSKNPKTIVQPPLSFHLDVRQRIPTTEEFSELVYFTNAPVFTVFLKGTSSTSYKHHPTSATSLRGVLDDDPDAMRWPIVVNYDKQQIALDLSALRTILKTLAEDRKKQ</sequence>